<protein>
    <submittedName>
        <fullName evidence="2">Cadmium resistance transport/sequestration family protein</fullName>
    </submittedName>
</protein>
<accession>A0ABS2R4X1</accession>
<dbReference type="InterPro" id="IPR004676">
    <property type="entry name" value="Cd-R_transporter"/>
</dbReference>
<dbReference type="Proteomes" id="UP000823485">
    <property type="component" value="Unassembled WGS sequence"/>
</dbReference>
<keyword evidence="1" id="KW-1133">Transmembrane helix</keyword>
<comment type="caution">
    <text evidence="2">The sequence shown here is derived from an EMBL/GenBank/DDBJ whole genome shotgun (WGS) entry which is preliminary data.</text>
</comment>
<feature type="transmembrane region" description="Helical" evidence="1">
    <location>
        <begin position="67"/>
        <end position="87"/>
    </location>
</feature>
<keyword evidence="1" id="KW-0472">Membrane</keyword>
<dbReference type="RefSeq" id="WP_077110186.1">
    <property type="nucleotide sequence ID" value="NZ_JAFBFH010000009.1"/>
</dbReference>
<evidence type="ECO:0000313" key="3">
    <source>
        <dbReference type="Proteomes" id="UP000823485"/>
    </source>
</evidence>
<feature type="transmembrane region" description="Helical" evidence="1">
    <location>
        <begin position="38"/>
        <end position="61"/>
    </location>
</feature>
<dbReference type="EMBL" id="JAFBFH010000009">
    <property type="protein sequence ID" value="MBM7714697.1"/>
    <property type="molecule type" value="Genomic_DNA"/>
</dbReference>
<organism evidence="2 3">
    <name type="scientific">Siminovitchia thermophila</name>
    <dbReference type="NCBI Taxonomy" id="1245522"/>
    <lineage>
        <taxon>Bacteria</taxon>
        <taxon>Bacillati</taxon>
        <taxon>Bacillota</taxon>
        <taxon>Bacilli</taxon>
        <taxon>Bacillales</taxon>
        <taxon>Bacillaceae</taxon>
        <taxon>Siminovitchia</taxon>
    </lineage>
</organism>
<dbReference type="Pfam" id="PF03596">
    <property type="entry name" value="Cad"/>
    <property type="match status" value="1"/>
</dbReference>
<feature type="transmembrane region" description="Helical" evidence="1">
    <location>
        <begin position="6"/>
        <end position="26"/>
    </location>
</feature>
<feature type="transmembrane region" description="Helical" evidence="1">
    <location>
        <begin position="164"/>
        <end position="182"/>
    </location>
</feature>
<feature type="transmembrane region" description="Helical" evidence="1">
    <location>
        <begin position="99"/>
        <end position="119"/>
    </location>
</feature>
<reference evidence="2 3" key="1">
    <citation type="submission" date="2021-01" db="EMBL/GenBank/DDBJ databases">
        <title>Genomic Encyclopedia of Type Strains, Phase IV (KMG-IV): sequencing the most valuable type-strain genomes for metagenomic binning, comparative biology and taxonomic classification.</title>
        <authorList>
            <person name="Goeker M."/>
        </authorList>
    </citation>
    <scope>NUCLEOTIDE SEQUENCE [LARGE SCALE GENOMIC DNA]</scope>
    <source>
        <strain evidence="2 3">DSM 105453</strain>
    </source>
</reference>
<name>A0ABS2R4X1_9BACI</name>
<keyword evidence="1" id="KW-0812">Transmembrane</keyword>
<keyword evidence="3" id="KW-1185">Reference proteome</keyword>
<gene>
    <name evidence="2" type="ORF">JOC94_001669</name>
</gene>
<feature type="transmembrane region" description="Helical" evidence="1">
    <location>
        <begin position="131"/>
        <end position="152"/>
    </location>
</feature>
<proteinExistence type="predicted"/>
<evidence type="ECO:0000256" key="1">
    <source>
        <dbReference type="SAM" id="Phobius"/>
    </source>
</evidence>
<sequence length="191" mass="21852">MLSLVSIILFFVATNLDDLLFLITWFSQAKTTEEKWYIVAGQYIGFILLLSISFIGAFGTLQLSEEWVGLFGFIPIYLGMKSLMSLYQSRKKKSRPVMWLFKTAVITFANGADNMGVYIPLFATYNLEKIMLILVIFLVLVAIWCYLGLVLVQQPLFARALERYGHFIVPFVLIGLGVFIMVKQGTFHYFL</sequence>
<evidence type="ECO:0000313" key="2">
    <source>
        <dbReference type="EMBL" id="MBM7714697.1"/>
    </source>
</evidence>